<feature type="region of interest" description="Disordered" evidence="1">
    <location>
        <begin position="71"/>
        <end position="110"/>
    </location>
</feature>
<feature type="non-terminal residue" evidence="2">
    <location>
        <position position="268"/>
    </location>
</feature>
<name>X0V049_9ZZZZ</name>
<dbReference type="AlphaFoldDB" id="X0V049"/>
<gene>
    <name evidence="2" type="ORF">S01H1_38405</name>
</gene>
<feature type="compositionally biased region" description="Basic and acidic residues" evidence="1">
    <location>
        <begin position="138"/>
        <end position="153"/>
    </location>
</feature>
<proteinExistence type="predicted"/>
<accession>X0V049</accession>
<evidence type="ECO:0000313" key="2">
    <source>
        <dbReference type="EMBL" id="GAG04822.1"/>
    </source>
</evidence>
<feature type="non-terminal residue" evidence="2">
    <location>
        <position position="1"/>
    </location>
</feature>
<dbReference type="EMBL" id="BARS01024176">
    <property type="protein sequence ID" value="GAG04822.1"/>
    <property type="molecule type" value="Genomic_DNA"/>
</dbReference>
<evidence type="ECO:0000256" key="1">
    <source>
        <dbReference type="SAM" id="MobiDB-lite"/>
    </source>
</evidence>
<reference evidence="2" key="1">
    <citation type="journal article" date="2014" name="Front. Microbiol.">
        <title>High frequency of phylogenetically diverse reductive dehalogenase-homologous genes in deep subseafloor sedimentary metagenomes.</title>
        <authorList>
            <person name="Kawai M."/>
            <person name="Futagami T."/>
            <person name="Toyoda A."/>
            <person name="Takaki Y."/>
            <person name="Nishi S."/>
            <person name="Hori S."/>
            <person name="Arai W."/>
            <person name="Tsubouchi T."/>
            <person name="Morono Y."/>
            <person name="Uchiyama I."/>
            <person name="Ito T."/>
            <person name="Fujiyama A."/>
            <person name="Inagaki F."/>
            <person name="Takami H."/>
        </authorList>
    </citation>
    <scope>NUCLEOTIDE SEQUENCE</scope>
    <source>
        <strain evidence="2">Expedition CK06-06</strain>
    </source>
</reference>
<comment type="caution">
    <text evidence="2">The sequence shown here is derived from an EMBL/GenBank/DDBJ whole genome shotgun (WGS) entry which is preliminary data.</text>
</comment>
<sequence length="268" mass="29424">RELDQFRLAPEQDDYDNRDRMNGLFLDQDNYRSRNVVIDLGGNWSGAVQPAASDLPSGAAKFNEQWLDKNGLYNPAVPAEPGKDDEDKGPPSGKPSGAWQYFKGKKSPAPVQIQPGAPEVAQGKAMIELAESLSRQQADVKEGGRLRRDRQRDQAARYQEKLQQQDEQLQAQLRIAERADRASGRSAGIVVTDGEILLAHGDRADQLFGRFVPDESSDGPDGQPTLGPPTGVVAPAGATGLASLKLQLPDRDEFYRVYRFTTPRGEVK</sequence>
<protein>
    <submittedName>
        <fullName evidence="2">Uncharacterized protein</fullName>
    </submittedName>
</protein>
<feature type="region of interest" description="Disordered" evidence="1">
    <location>
        <begin position="1"/>
        <end position="22"/>
    </location>
</feature>
<feature type="region of interest" description="Disordered" evidence="1">
    <location>
        <begin position="134"/>
        <end position="153"/>
    </location>
</feature>
<organism evidence="2">
    <name type="scientific">marine sediment metagenome</name>
    <dbReference type="NCBI Taxonomy" id="412755"/>
    <lineage>
        <taxon>unclassified sequences</taxon>
        <taxon>metagenomes</taxon>
        <taxon>ecological metagenomes</taxon>
    </lineage>
</organism>
<feature type="region of interest" description="Disordered" evidence="1">
    <location>
        <begin position="211"/>
        <end position="235"/>
    </location>
</feature>